<keyword evidence="4" id="KW-1185">Reference proteome</keyword>
<organism evidence="3 4">
    <name type="scientific">Planomonospora sphaerica</name>
    <dbReference type="NCBI Taxonomy" id="161355"/>
    <lineage>
        <taxon>Bacteria</taxon>
        <taxon>Bacillati</taxon>
        <taxon>Actinomycetota</taxon>
        <taxon>Actinomycetes</taxon>
        <taxon>Streptosporangiales</taxon>
        <taxon>Streptosporangiaceae</taxon>
        <taxon>Planomonospora</taxon>
    </lineage>
</organism>
<dbReference type="GO" id="GO:0052689">
    <property type="term" value="F:carboxylic ester hydrolase activity"/>
    <property type="evidence" value="ECO:0007669"/>
    <property type="project" value="TreeGrafter"/>
</dbReference>
<dbReference type="PANTHER" id="PTHR43265:SF1">
    <property type="entry name" value="ESTERASE ESTD"/>
    <property type="match status" value="1"/>
</dbReference>
<evidence type="ECO:0000259" key="2">
    <source>
        <dbReference type="Pfam" id="PF12146"/>
    </source>
</evidence>
<dbReference type="SUPFAM" id="SSF53474">
    <property type="entry name" value="alpha/beta-Hydrolases"/>
    <property type="match status" value="1"/>
</dbReference>
<accession>A0A171DNV2</accession>
<dbReference type="PANTHER" id="PTHR43265">
    <property type="entry name" value="ESTERASE ESTD"/>
    <property type="match status" value="1"/>
</dbReference>
<dbReference type="Proteomes" id="UP000077701">
    <property type="component" value="Unassembled WGS sequence"/>
</dbReference>
<dbReference type="InterPro" id="IPR053145">
    <property type="entry name" value="AB_hydrolase_Est10"/>
</dbReference>
<comment type="caution">
    <text evidence="3">The sequence shown here is derived from an EMBL/GenBank/DDBJ whole genome shotgun (WGS) entry which is preliminary data.</text>
</comment>
<dbReference type="InterPro" id="IPR029058">
    <property type="entry name" value="AB_hydrolase_fold"/>
</dbReference>
<keyword evidence="3" id="KW-0378">Hydrolase</keyword>
<dbReference type="InterPro" id="IPR022742">
    <property type="entry name" value="Hydrolase_4"/>
</dbReference>
<sequence>MATMTVTGGELVLALGRGEQVAGLHGDIRVPLSAVREVAVVRNPVAEVRGLRAPGLAVPGRTKIGTWRRAGSRSFVVARRDVPAVRVALSGARYDELLISDAAATELAARIRESAGLPAPVAEERVTFSSGDLTLGGTLALPPVGTAPADPAAAPASTGSASAGTASTGSASAGTASTGSASAGTALTCSASAGTASTGAVSGAGREPYPVALIITGSGPLDRDANHPRMPLGISRDLAHALARAGVASFRYDKRGAGESQGSFLAAGLNDNIDDARAALAWLRTRPEIDPAAVFVIGHSEGAVIATALGAEPAGPAADLAGIVLLSPMAKTGEETLAWQTRQIAGDLPAPVRVILRLLRTDIAAKQAEAVARLKATTTDVARIQGRRTNARWHREFIAFDPEPALRALRAPVLAVTGAGDVQVDPADLDTIAATAGRDGGAAEGDAAEGGTAKGYGTVTDDVAATDGDTGTKDVTATDDAKVAGDVAAAGDVTTVRVPELSHLLRRDPDGGGLRTYKQQIRRPVDPGLLSLVTDWITDRLPRT</sequence>
<gene>
    <name evidence="3" type="ORF">PS9374_06421</name>
</gene>
<dbReference type="Gene3D" id="3.40.50.1820">
    <property type="entry name" value="alpha/beta hydrolase"/>
    <property type="match status" value="1"/>
</dbReference>
<protein>
    <submittedName>
        <fullName evidence="3">Alpha/beta hydrolase</fullName>
    </submittedName>
</protein>
<dbReference type="EMBL" id="BDCX01000019">
    <property type="protein sequence ID" value="GAT70735.1"/>
    <property type="molecule type" value="Genomic_DNA"/>
</dbReference>
<dbReference type="STRING" id="161355.PS9374_06421"/>
<feature type="domain" description="Serine aminopeptidase S33" evidence="2">
    <location>
        <begin position="236"/>
        <end position="438"/>
    </location>
</feature>
<reference evidence="4" key="2">
    <citation type="submission" date="2016-04" db="EMBL/GenBank/DDBJ databases">
        <title>Planomonospora sphaerica JCM9374 whole genome shotgun sequence.</title>
        <authorList>
            <person name="Suzuki T."/>
            <person name="Dohra H."/>
            <person name="Kodani S."/>
        </authorList>
    </citation>
    <scope>NUCLEOTIDE SEQUENCE [LARGE SCALE GENOMIC DNA]</scope>
    <source>
        <strain evidence="4">JCM 9374</strain>
    </source>
</reference>
<dbReference type="AlphaFoldDB" id="A0A171DNV2"/>
<dbReference type="Pfam" id="PF12146">
    <property type="entry name" value="Hydrolase_4"/>
    <property type="match status" value="1"/>
</dbReference>
<name>A0A171DNV2_9ACTN</name>
<reference evidence="3 4" key="1">
    <citation type="journal article" date="2016" name="Genome Announc.">
        <title>Draft Genome Sequence of Planomonospora sphaerica JCM9374, a Rare Actinomycete.</title>
        <authorList>
            <person name="Dohra H."/>
            <person name="Suzuki T."/>
            <person name="Inoue Y."/>
            <person name="Kodani S."/>
        </authorList>
    </citation>
    <scope>NUCLEOTIDE SEQUENCE [LARGE SCALE GENOMIC DNA]</scope>
    <source>
        <strain evidence="3 4">JCM 9374</strain>
    </source>
</reference>
<proteinExistence type="predicted"/>
<evidence type="ECO:0000313" key="4">
    <source>
        <dbReference type="Proteomes" id="UP000077701"/>
    </source>
</evidence>
<evidence type="ECO:0000313" key="3">
    <source>
        <dbReference type="EMBL" id="GAT70735.1"/>
    </source>
</evidence>
<evidence type="ECO:0000256" key="1">
    <source>
        <dbReference type="SAM" id="MobiDB-lite"/>
    </source>
</evidence>
<feature type="region of interest" description="Disordered" evidence="1">
    <location>
        <begin position="146"/>
        <end position="178"/>
    </location>
</feature>